<dbReference type="SUPFAM" id="SSF103039">
    <property type="entry name" value="CheC-like"/>
    <property type="match status" value="1"/>
</dbReference>
<dbReference type="InterPro" id="IPR028976">
    <property type="entry name" value="CheC-like_sf"/>
</dbReference>
<organism evidence="2 3">
    <name type="scientific">Selenomonas sputigena</name>
    <dbReference type="NCBI Taxonomy" id="69823"/>
    <lineage>
        <taxon>Bacteria</taxon>
        <taxon>Bacillati</taxon>
        <taxon>Bacillota</taxon>
        <taxon>Negativicutes</taxon>
        <taxon>Selenomonadales</taxon>
        <taxon>Selenomonadaceae</taxon>
        <taxon>Selenomonas</taxon>
    </lineage>
</organism>
<proteinExistence type="predicted"/>
<dbReference type="EMBL" id="JARVLH010000003">
    <property type="protein sequence ID" value="MEX5285023.1"/>
    <property type="molecule type" value="Genomic_DNA"/>
</dbReference>
<name>A0ABV3X4J4_9FIRM</name>
<comment type="caution">
    <text evidence="2">The sequence shown here is derived from an EMBL/GenBank/DDBJ whole genome shotgun (WGS) entry which is preliminary data.</text>
</comment>
<evidence type="ECO:0000313" key="2">
    <source>
        <dbReference type="EMBL" id="MEX5285023.1"/>
    </source>
</evidence>
<accession>A0ABV3X4J4</accession>
<gene>
    <name evidence="2" type="ORF">QCO44_05110</name>
</gene>
<reference evidence="2 3" key="1">
    <citation type="submission" date="2023-04" db="EMBL/GenBank/DDBJ databases">
        <title>Genome Sequence of Selenomonas sputigena ATCC 33150.</title>
        <authorList>
            <person name="Miller D.P."/>
            <person name="Anvari S."/>
            <person name="Polson S.W."/>
            <person name="Macdonald M."/>
            <person name="Mcdowell J.V."/>
        </authorList>
    </citation>
    <scope>NUCLEOTIDE SEQUENCE [LARGE SCALE GENOMIC DNA]</scope>
    <source>
        <strain evidence="2 3">ATCC 33150</strain>
    </source>
</reference>
<sequence>MNSDLLFAQFLLNHGVLKVTEIREFLPKTLATKVDLPLQALFRGAATAVELDSLGALSGEAFRKSAEEEGVLTASQIHNLGEAIAGEGCLLAQALLDAGRLNYKEVEQLFHDYGRMGEHPLQEAMEKAAVPMLLEELPLYTEYVGVAFHALKRFMGIACVINPTGTPLADGDLPGYIVSQAITGAVSFVTGLAASDEVFLELARRYSHEDFRELDELAVDSLAEFLNVLNGFFAVRLGERDLELDLNLPKTATELHLSVNKLLNLHIESPVGPFNLLIAADEFI</sequence>
<evidence type="ECO:0000256" key="1">
    <source>
        <dbReference type="ARBA" id="ARBA00022500"/>
    </source>
</evidence>
<dbReference type="RefSeq" id="WP_368846754.1">
    <property type="nucleotide sequence ID" value="NZ_CP194411.1"/>
</dbReference>
<protein>
    <recommendedName>
        <fullName evidence="4">Chemotaxis phosphatase CheX-like domain-containing protein</fullName>
    </recommendedName>
</protein>
<keyword evidence="3" id="KW-1185">Reference proteome</keyword>
<keyword evidence="1" id="KW-0145">Chemotaxis</keyword>
<dbReference type="Gene3D" id="3.40.1550.10">
    <property type="entry name" value="CheC-like"/>
    <property type="match status" value="1"/>
</dbReference>
<evidence type="ECO:0000313" key="3">
    <source>
        <dbReference type="Proteomes" id="UP001559623"/>
    </source>
</evidence>
<dbReference type="Proteomes" id="UP001559623">
    <property type="component" value="Unassembled WGS sequence"/>
</dbReference>
<evidence type="ECO:0008006" key="4">
    <source>
        <dbReference type="Google" id="ProtNLM"/>
    </source>
</evidence>